<feature type="transmembrane region" description="Helical" evidence="10">
    <location>
        <begin position="35"/>
        <end position="53"/>
    </location>
</feature>
<evidence type="ECO:0000313" key="13">
    <source>
        <dbReference type="Proteomes" id="UP000015101"/>
    </source>
</evidence>
<dbReference type="GeneID" id="20194775"/>
<dbReference type="EMBL" id="KB095811">
    <property type="protein sequence ID" value="ESO13144.1"/>
    <property type="molecule type" value="Genomic_DNA"/>
</dbReference>
<dbReference type="PANTHER" id="PTHR11157">
    <property type="entry name" value="FATTY ACID ACYL TRANSFERASE-RELATED"/>
    <property type="match status" value="1"/>
</dbReference>
<dbReference type="InParanoid" id="T1EDX3"/>
<keyword evidence="7 10" id="KW-0443">Lipid metabolism</keyword>
<proteinExistence type="inferred from homology"/>
<dbReference type="GO" id="GO:0019367">
    <property type="term" value="P:fatty acid elongation, saturated fatty acid"/>
    <property type="evidence" value="ECO:0000318"/>
    <property type="project" value="GO_Central"/>
</dbReference>
<keyword evidence="13" id="KW-1185">Reference proteome</keyword>
<keyword evidence="4 10" id="KW-0812">Transmembrane</keyword>
<name>T1EDX3_HELRO</name>
<dbReference type="GO" id="GO:0009922">
    <property type="term" value="F:fatty acid elongase activity"/>
    <property type="evidence" value="ECO:0000318"/>
    <property type="project" value="GO_Central"/>
</dbReference>
<dbReference type="InterPro" id="IPR030457">
    <property type="entry name" value="ELO_CS"/>
</dbReference>
<keyword evidence="3 10" id="KW-0808">Transferase</keyword>
<evidence type="ECO:0000256" key="3">
    <source>
        <dbReference type="ARBA" id="ARBA00022679"/>
    </source>
</evidence>
<reference evidence="11 13" key="2">
    <citation type="journal article" date="2013" name="Nature">
        <title>Insights into bilaterian evolution from three spiralian genomes.</title>
        <authorList>
            <person name="Simakov O."/>
            <person name="Marletaz F."/>
            <person name="Cho S.J."/>
            <person name="Edsinger-Gonzales E."/>
            <person name="Havlak P."/>
            <person name="Hellsten U."/>
            <person name="Kuo D.H."/>
            <person name="Larsson T."/>
            <person name="Lv J."/>
            <person name="Arendt D."/>
            <person name="Savage R."/>
            <person name="Osoegawa K."/>
            <person name="de Jong P."/>
            <person name="Grimwood J."/>
            <person name="Chapman J.A."/>
            <person name="Shapiro H."/>
            <person name="Aerts A."/>
            <person name="Otillar R.P."/>
            <person name="Terry A.Y."/>
            <person name="Boore J.L."/>
            <person name="Grigoriev I.V."/>
            <person name="Lindberg D.R."/>
            <person name="Seaver E.C."/>
            <person name="Weisblat D.A."/>
            <person name="Putnam N.H."/>
            <person name="Rokhsar D.S."/>
        </authorList>
    </citation>
    <scope>NUCLEOTIDE SEQUENCE</scope>
</reference>
<dbReference type="KEGG" id="hro:HELRODRAFT_105761"/>
<dbReference type="PANTHER" id="PTHR11157:SF12">
    <property type="entry name" value="ELONGATION OF VERY LONG CHAIN FATTY ACIDS PROTEIN 4"/>
    <property type="match status" value="1"/>
</dbReference>
<keyword evidence="9 10" id="KW-0275">Fatty acid biosynthesis</keyword>
<keyword evidence="8 10" id="KW-0472">Membrane</keyword>
<dbReference type="GO" id="GO:0005789">
    <property type="term" value="C:endoplasmic reticulum membrane"/>
    <property type="evidence" value="ECO:0000318"/>
    <property type="project" value="GO_Central"/>
</dbReference>
<dbReference type="AlphaFoldDB" id="T1EDX3"/>
<dbReference type="GO" id="GO:0030148">
    <property type="term" value="P:sphingolipid biosynthetic process"/>
    <property type="evidence" value="ECO:0000318"/>
    <property type="project" value="GO_Central"/>
</dbReference>
<evidence type="ECO:0000256" key="4">
    <source>
        <dbReference type="ARBA" id="ARBA00022692"/>
    </source>
</evidence>
<dbReference type="GO" id="GO:0034626">
    <property type="term" value="P:fatty acid elongation, polyunsaturated fatty acid"/>
    <property type="evidence" value="ECO:0000318"/>
    <property type="project" value="GO_Central"/>
</dbReference>
<keyword evidence="2 10" id="KW-0444">Lipid biosynthesis</keyword>
<evidence type="ECO:0000256" key="6">
    <source>
        <dbReference type="ARBA" id="ARBA00022989"/>
    </source>
</evidence>
<evidence type="ECO:0000313" key="12">
    <source>
        <dbReference type="EnsemblMetazoa" id="HelroP105761"/>
    </source>
</evidence>
<feature type="transmembrane region" description="Helical" evidence="10">
    <location>
        <begin position="166"/>
        <end position="192"/>
    </location>
</feature>
<organism evidence="12 13">
    <name type="scientific">Helobdella robusta</name>
    <name type="common">Californian leech</name>
    <dbReference type="NCBI Taxonomy" id="6412"/>
    <lineage>
        <taxon>Eukaryota</taxon>
        <taxon>Metazoa</taxon>
        <taxon>Spiralia</taxon>
        <taxon>Lophotrochozoa</taxon>
        <taxon>Annelida</taxon>
        <taxon>Clitellata</taxon>
        <taxon>Hirudinea</taxon>
        <taxon>Rhynchobdellida</taxon>
        <taxon>Glossiphoniidae</taxon>
        <taxon>Helobdella</taxon>
    </lineage>
</organism>
<dbReference type="Proteomes" id="UP000015101">
    <property type="component" value="Unassembled WGS sequence"/>
</dbReference>
<protein>
    <recommendedName>
        <fullName evidence="10">Elongation of very long chain fatty acids protein</fullName>
        <ecNumber evidence="10">2.3.1.199</ecNumber>
    </recommendedName>
    <alternativeName>
        <fullName evidence="10">Very-long-chain 3-oxoacyl-CoA synthase</fullName>
    </alternativeName>
</protein>
<evidence type="ECO:0000256" key="2">
    <source>
        <dbReference type="ARBA" id="ARBA00022516"/>
    </source>
</evidence>
<dbReference type="PROSITE" id="PS01188">
    <property type="entry name" value="ELO"/>
    <property type="match status" value="1"/>
</dbReference>
<evidence type="ECO:0000256" key="5">
    <source>
        <dbReference type="ARBA" id="ARBA00022832"/>
    </source>
</evidence>
<dbReference type="Pfam" id="PF01151">
    <property type="entry name" value="ELO"/>
    <property type="match status" value="1"/>
</dbReference>
<evidence type="ECO:0000256" key="10">
    <source>
        <dbReference type="RuleBase" id="RU361115"/>
    </source>
</evidence>
<dbReference type="eggNOG" id="KOG3071">
    <property type="taxonomic scope" value="Eukaryota"/>
</dbReference>
<comment type="similarity">
    <text evidence="10">Belongs to the ELO family.</text>
</comment>
<dbReference type="OMA" id="NCCEWTH"/>
<dbReference type="GO" id="GO:0042761">
    <property type="term" value="P:very long-chain fatty acid biosynthetic process"/>
    <property type="evidence" value="ECO:0000318"/>
    <property type="project" value="GO_Central"/>
</dbReference>
<dbReference type="EnsemblMetazoa" id="HelroT105761">
    <property type="protein sequence ID" value="HelroP105761"/>
    <property type="gene ID" value="HelroG105761"/>
</dbReference>
<dbReference type="GO" id="GO:0034625">
    <property type="term" value="P:fatty acid elongation, monounsaturated fatty acid"/>
    <property type="evidence" value="ECO:0000318"/>
    <property type="project" value="GO_Central"/>
</dbReference>
<dbReference type="RefSeq" id="XP_009009864.1">
    <property type="nucleotide sequence ID" value="XM_009011616.1"/>
</dbReference>
<dbReference type="HOGENOM" id="CLU_048483_5_1_1"/>
<reference evidence="13" key="1">
    <citation type="submission" date="2012-12" db="EMBL/GenBank/DDBJ databases">
        <authorList>
            <person name="Hellsten U."/>
            <person name="Grimwood J."/>
            <person name="Chapman J.A."/>
            <person name="Shapiro H."/>
            <person name="Aerts A."/>
            <person name="Otillar R.P."/>
            <person name="Terry A.Y."/>
            <person name="Boore J.L."/>
            <person name="Simakov O."/>
            <person name="Marletaz F."/>
            <person name="Cho S.-J."/>
            <person name="Edsinger-Gonzales E."/>
            <person name="Havlak P."/>
            <person name="Kuo D.-H."/>
            <person name="Larsson T."/>
            <person name="Lv J."/>
            <person name="Arendt D."/>
            <person name="Savage R."/>
            <person name="Osoegawa K."/>
            <person name="de Jong P."/>
            <person name="Lindberg D.R."/>
            <person name="Seaver E.C."/>
            <person name="Weisblat D.A."/>
            <person name="Putnam N.H."/>
            <person name="Grigoriev I.V."/>
            <person name="Rokhsar D.S."/>
        </authorList>
    </citation>
    <scope>NUCLEOTIDE SEQUENCE</scope>
</reference>
<evidence type="ECO:0000256" key="9">
    <source>
        <dbReference type="ARBA" id="ARBA00023160"/>
    </source>
</evidence>
<keyword evidence="6 10" id="KW-1133">Transmembrane helix</keyword>
<feature type="transmembrane region" description="Helical" evidence="10">
    <location>
        <begin position="65"/>
        <end position="84"/>
    </location>
</feature>
<dbReference type="EMBL" id="AMQM01000340">
    <property type="status" value="NOT_ANNOTATED_CDS"/>
    <property type="molecule type" value="Genomic_DNA"/>
</dbReference>
<comment type="caution">
    <text evidence="10">Lacks conserved residue(s) required for the propagation of feature annotation.</text>
</comment>
<comment type="subcellular location">
    <subcellularLocation>
        <location evidence="1">Membrane</location>
        <topology evidence="1">Multi-pass membrane protein</topology>
    </subcellularLocation>
</comment>
<gene>
    <name evidence="12" type="primary">20194775</name>
    <name evidence="11" type="ORF">HELRODRAFT_105761</name>
</gene>
<dbReference type="STRING" id="6412.T1EDX3"/>
<keyword evidence="5 10" id="KW-0276">Fatty acid metabolism</keyword>
<evidence type="ECO:0000313" key="11">
    <source>
        <dbReference type="EMBL" id="ESO13144.1"/>
    </source>
</evidence>
<comment type="catalytic activity">
    <reaction evidence="10">
        <text>a very-long-chain acyl-CoA + malonyl-CoA + H(+) = a very-long-chain 3-oxoacyl-CoA + CO2 + CoA</text>
        <dbReference type="Rhea" id="RHEA:32727"/>
        <dbReference type="ChEBI" id="CHEBI:15378"/>
        <dbReference type="ChEBI" id="CHEBI:16526"/>
        <dbReference type="ChEBI" id="CHEBI:57287"/>
        <dbReference type="ChEBI" id="CHEBI:57384"/>
        <dbReference type="ChEBI" id="CHEBI:90725"/>
        <dbReference type="ChEBI" id="CHEBI:90736"/>
        <dbReference type="EC" id="2.3.1.199"/>
    </reaction>
</comment>
<dbReference type="InterPro" id="IPR002076">
    <property type="entry name" value="ELO_fam"/>
</dbReference>
<evidence type="ECO:0000256" key="7">
    <source>
        <dbReference type="ARBA" id="ARBA00023098"/>
    </source>
</evidence>
<evidence type="ECO:0000256" key="1">
    <source>
        <dbReference type="ARBA" id="ARBA00004141"/>
    </source>
</evidence>
<evidence type="ECO:0000256" key="8">
    <source>
        <dbReference type="ARBA" id="ARBA00023136"/>
    </source>
</evidence>
<dbReference type="EC" id="2.3.1.199" evidence="10"/>
<dbReference type="OrthoDB" id="434092at2759"/>
<dbReference type="CTD" id="20194775"/>
<accession>T1EDX3</accession>
<sequence length="197" mass="23406">MEVLMYEIHRLWDGYLYYLDRADPRVEKWLLMSNYWPSIALTVMYLLAVYATVKFMENRKPFSCYWAMLAYNVTLVVLNFHIWFQLITATTRRRYSYSCQPVDYSDNPDEISIAKALWWFYISKLVEFFDTILFALRKKNSQITFLHVYHHATMFPIWWIGIKWVAGGQCKCVCVCVCVCMCLSVCVCLYVCMSVSV</sequence>
<reference evidence="12" key="3">
    <citation type="submission" date="2015-06" db="UniProtKB">
        <authorList>
            <consortium name="EnsemblMetazoa"/>
        </authorList>
    </citation>
    <scope>IDENTIFICATION</scope>
</reference>